<evidence type="ECO:0000313" key="1">
    <source>
        <dbReference type="EMBL" id="SHI93045.1"/>
    </source>
</evidence>
<reference evidence="1 2" key="1">
    <citation type="submission" date="2016-11" db="EMBL/GenBank/DDBJ databases">
        <authorList>
            <person name="Jaros S."/>
            <person name="Januszkiewicz K."/>
            <person name="Wedrychowicz H."/>
        </authorList>
    </citation>
    <scope>NUCLEOTIDE SEQUENCE [LARGE SCALE GENOMIC DNA]</scope>
    <source>
        <strain evidence="1 2">DSM 17477</strain>
    </source>
</reference>
<dbReference type="Proteomes" id="UP000184052">
    <property type="component" value="Unassembled WGS sequence"/>
</dbReference>
<dbReference type="InterPro" id="IPR046142">
    <property type="entry name" value="DUF6144"/>
</dbReference>
<organism evidence="1 2">
    <name type="scientific">Dethiosulfatibacter aminovorans DSM 17477</name>
    <dbReference type="NCBI Taxonomy" id="1121476"/>
    <lineage>
        <taxon>Bacteria</taxon>
        <taxon>Bacillati</taxon>
        <taxon>Bacillota</taxon>
        <taxon>Tissierellia</taxon>
        <taxon>Dethiosulfatibacter</taxon>
    </lineage>
</organism>
<dbReference type="RefSeq" id="WP_073048833.1">
    <property type="nucleotide sequence ID" value="NZ_FQZL01000008.1"/>
</dbReference>
<dbReference type="STRING" id="1121476.SAMN02745751_01363"/>
<dbReference type="OrthoDB" id="2035251at2"/>
<gene>
    <name evidence="1" type="ORF">SAMN02745751_01363</name>
</gene>
<proteinExistence type="predicted"/>
<evidence type="ECO:0000313" key="2">
    <source>
        <dbReference type="Proteomes" id="UP000184052"/>
    </source>
</evidence>
<dbReference type="EMBL" id="FQZL01000008">
    <property type="protein sequence ID" value="SHI93045.1"/>
    <property type="molecule type" value="Genomic_DNA"/>
</dbReference>
<keyword evidence="2" id="KW-1185">Reference proteome</keyword>
<dbReference type="Pfam" id="PF19641">
    <property type="entry name" value="DUF6144"/>
    <property type="match status" value="1"/>
</dbReference>
<dbReference type="AlphaFoldDB" id="A0A1M6F5R4"/>
<accession>A0A1M6F5R4</accession>
<name>A0A1M6F5R4_9FIRM</name>
<protein>
    <submittedName>
        <fullName evidence="1">Uncharacterized protein</fullName>
    </submittedName>
</protein>
<sequence>MANSEFEKNWRDKISEAVKGMRKNVEVLFPEDDREDLVFWSKNFMKGLKDKFTPDEIREIMCSASCHYPEGSLADLHELYVNTGDLKLVHKTFESNFKREIKEYKNLTDEQVDMIIEKGWGAAGILEGNTIVATKIPKEFHKYFEACTSEERNYFYCHCPRIREMLLKNESIDIEYCYCGAGFYKDIWEKITGKKVEVKVLKSIMNDDETCSIEISILED</sequence>